<dbReference type="OrthoDB" id="7209949at2"/>
<feature type="domain" description="DAGKc" evidence="2">
    <location>
        <begin position="26"/>
        <end position="161"/>
    </location>
</feature>
<dbReference type="InterPro" id="IPR017438">
    <property type="entry name" value="ATP-NAD_kinase_N"/>
</dbReference>
<dbReference type="PROSITE" id="PS50146">
    <property type="entry name" value="DAGK"/>
    <property type="match status" value="1"/>
</dbReference>
<gene>
    <name evidence="3" type="ORF">D6851_04390</name>
</gene>
<dbReference type="SUPFAM" id="SSF111331">
    <property type="entry name" value="NAD kinase/diacylglycerol kinase-like"/>
    <property type="match status" value="1"/>
</dbReference>
<dbReference type="InterPro" id="IPR016064">
    <property type="entry name" value="NAD/diacylglycerol_kinase_sf"/>
</dbReference>
<dbReference type="RefSeq" id="WP_120323670.1">
    <property type="nucleotide sequence ID" value="NZ_RAPF01000002.1"/>
</dbReference>
<dbReference type="Pfam" id="PF00781">
    <property type="entry name" value="DAGK_cat"/>
    <property type="match status" value="1"/>
</dbReference>
<organism evidence="3 4">
    <name type="scientific">Altericroceibacterium spongiae</name>
    <dbReference type="NCBI Taxonomy" id="2320269"/>
    <lineage>
        <taxon>Bacteria</taxon>
        <taxon>Pseudomonadati</taxon>
        <taxon>Pseudomonadota</taxon>
        <taxon>Alphaproteobacteria</taxon>
        <taxon>Sphingomonadales</taxon>
        <taxon>Erythrobacteraceae</taxon>
        <taxon>Altericroceibacterium</taxon>
    </lineage>
</organism>
<evidence type="ECO:0000313" key="3">
    <source>
        <dbReference type="EMBL" id="RKF22472.1"/>
    </source>
</evidence>
<sequence length="342" mass="36493">MGSQPSSLARKAAISGSVDDSPDRLAQPVRIGAIHNPRSHRNKKAGPLTVADQAVMTVIPETQGELDDALVRFAREKVDYLAIDGGDGTIRDVLTRGARSFGDNWPDLIILPNGKTNALAVDLGVPAGTTLADAIEAIALGGLQNRITRHPLLLEKADGTGSQHIGFLFGAGAFNAAIETGQMAHRFGAFQSFAIGVTAAAGLAQALFGIGKGGWRQLAPMRIRDDDKGTEVPHSGHVAADLRYFAGFSTLERFPLGMEPFGKNSSGLRYLVIDAPLRKVILRLPALLMGMEGPKLPRLGVHRGKGESFDLELGGKFILDGEAFEPGHYRLRLGPELRFIVP</sequence>
<evidence type="ECO:0000256" key="1">
    <source>
        <dbReference type="SAM" id="MobiDB-lite"/>
    </source>
</evidence>
<dbReference type="InterPro" id="IPR001206">
    <property type="entry name" value="Diacylglycerol_kinase_cat_dom"/>
</dbReference>
<comment type="caution">
    <text evidence="3">The sequence shown here is derived from an EMBL/GenBank/DDBJ whole genome shotgun (WGS) entry which is preliminary data.</text>
</comment>
<dbReference type="Proteomes" id="UP000284395">
    <property type="component" value="Unassembled WGS sequence"/>
</dbReference>
<protein>
    <submittedName>
        <fullName evidence="3">Diacylglycerol kinase</fullName>
    </submittedName>
</protein>
<evidence type="ECO:0000313" key="4">
    <source>
        <dbReference type="Proteomes" id="UP000284395"/>
    </source>
</evidence>
<proteinExistence type="predicted"/>
<name>A0A420EP75_9SPHN</name>
<keyword evidence="3" id="KW-0418">Kinase</keyword>
<reference evidence="3 4" key="1">
    <citation type="submission" date="2018-09" db="EMBL/GenBank/DDBJ databases">
        <title>Altererythrobacter spongiae sp. nov., isolated from a marine sponge.</title>
        <authorList>
            <person name="Zhuang L."/>
            <person name="Luo L."/>
        </authorList>
    </citation>
    <scope>NUCLEOTIDE SEQUENCE [LARGE SCALE GENOMIC DNA]</scope>
    <source>
        <strain evidence="3 4">HN-Y73</strain>
    </source>
</reference>
<dbReference type="EMBL" id="RAPF01000002">
    <property type="protein sequence ID" value="RKF22472.1"/>
    <property type="molecule type" value="Genomic_DNA"/>
</dbReference>
<feature type="region of interest" description="Disordered" evidence="1">
    <location>
        <begin position="1"/>
        <end position="25"/>
    </location>
</feature>
<keyword evidence="3" id="KW-0808">Transferase</keyword>
<evidence type="ECO:0000259" key="2">
    <source>
        <dbReference type="PROSITE" id="PS50146"/>
    </source>
</evidence>
<dbReference type="AlphaFoldDB" id="A0A420EP75"/>
<keyword evidence="4" id="KW-1185">Reference proteome</keyword>
<accession>A0A420EP75</accession>
<dbReference type="Gene3D" id="3.40.50.10330">
    <property type="entry name" value="Probable inorganic polyphosphate/atp-NAD kinase, domain 1"/>
    <property type="match status" value="1"/>
</dbReference>
<dbReference type="GO" id="GO:0016301">
    <property type="term" value="F:kinase activity"/>
    <property type="evidence" value="ECO:0007669"/>
    <property type="project" value="UniProtKB-KW"/>
</dbReference>